<proteinExistence type="predicted"/>
<dbReference type="GeneID" id="62154684"/>
<evidence type="ECO:0000313" key="2">
    <source>
        <dbReference type="Proteomes" id="UP000710849"/>
    </source>
</evidence>
<comment type="caution">
    <text evidence="1">The sequence shown here is derived from an EMBL/GenBank/DDBJ whole genome shotgun (WGS) entry which is preliminary data.</text>
</comment>
<keyword evidence="2" id="KW-1185">Reference proteome</keyword>
<dbReference type="RefSeq" id="XP_038727538.1">
    <property type="nucleotide sequence ID" value="XM_038881611.1"/>
</dbReference>
<organism evidence="1 2">
    <name type="scientific">Botrytis byssoidea</name>
    <dbReference type="NCBI Taxonomy" id="139641"/>
    <lineage>
        <taxon>Eukaryota</taxon>
        <taxon>Fungi</taxon>
        <taxon>Dikarya</taxon>
        <taxon>Ascomycota</taxon>
        <taxon>Pezizomycotina</taxon>
        <taxon>Leotiomycetes</taxon>
        <taxon>Helotiales</taxon>
        <taxon>Sclerotiniaceae</taxon>
        <taxon>Botrytis</taxon>
    </lineage>
</organism>
<dbReference type="EMBL" id="RCSW01000033">
    <property type="protein sequence ID" value="KAF7922354.1"/>
    <property type="molecule type" value="Genomic_DNA"/>
</dbReference>
<dbReference type="Proteomes" id="UP000710849">
    <property type="component" value="Unassembled WGS sequence"/>
</dbReference>
<sequence>MFLIHGAGGFSIGPLLDISAIAPTSSPDFRLLYSTKYMHLSRRPFYRALNGKSWIYSKCDALRMYPEFDSSGGSHWGSNSLVIKYDEPDKAMEQLEELFNHILNELRILFQNGKASPNDLDESGVPLSEAVCGWLIFALDNELIKFSKMYIYTKSQRLAKCQHAIRIFRTFIEHANSIGLSTS</sequence>
<protein>
    <submittedName>
        <fullName evidence="1">Uncharacterized protein</fullName>
    </submittedName>
</protein>
<reference evidence="1 2" key="1">
    <citation type="journal article" date="2020" name="Genome Biol. Evol.">
        <title>Comparative genomics of Sclerotiniaceae.</title>
        <authorList>
            <person name="Valero Jimenez C.A."/>
            <person name="Steentjes M."/>
            <person name="Scholten O.E."/>
            <person name="Van Kan J.A.L."/>
        </authorList>
    </citation>
    <scope>NUCLEOTIDE SEQUENCE [LARGE SCALE GENOMIC DNA]</scope>
    <source>
        <strain evidence="1 2">MUCL 94</strain>
    </source>
</reference>
<name>A0A9P5HTI1_9HELO</name>
<dbReference type="AlphaFoldDB" id="A0A9P5HTI1"/>
<gene>
    <name evidence="1" type="ORF">EAE97_011096</name>
</gene>
<evidence type="ECO:0000313" key="1">
    <source>
        <dbReference type="EMBL" id="KAF7922354.1"/>
    </source>
</evidence>
<accession>A0A9P5HTI1</accession>